<comment type="pathway">
    <text evidence="1 8 13">Porphyrin-containing compound metabolism; protoporphyrin-IX biosynthesis; 5-aminolevulinate from L-glutamyl-tRNA(Glu): step 1/2.</text>
</comment>
<feature type="domain" description="Glutamyl-tRNA reductase N-terminal" evidence="16">
    <location>
        <begin position="6"/>
        <end position="156"/>
    </location>
</feature>
<comment type="subunit">
    <text evidence="8">Homodimer.</text>
</comment>
<dbReference type="GO" id="GO:0050661">
    <property type="term" value="F:NADP binding"/>
    <property type="evidence" value="ECO:0007669"/>
    <property type="project" value="InterPro"/>
</dbReference>
<dbReference type="EMBL" id="CP022347">
    <property type="protein sequence ID" value="ASQ30782.1"/>
    <property type="molecule type" value="Genomic_DNA"/>
</dbReference>
<dbReference type="Pfam" id="PF05201">
    <property type="entry name" value="GlutR_N"/>
    <property type="match status" value="1"/>
</dbReference>
<dbReference type="PANTHER" id="PTHR43013:SF1">
    <property type="entry name" value="GLUTAMYL-TRNA REDUCTASE"/>
    <property type="match status" value="1"/>
</dbReference>
<evidence type="ECO:0000256" key="4">
    <source>
        <dbReference type="ARBA" id="ARBA00022857"/>
    </source>
</evidence>
<dbReference type="InterPro" id="IPR018214">
    <property type="entry name" value="GluRdtase_CS"/>
</dbReference>
<dbReference type="EC" id="1.2.1.70" evidence="3 8"/>
<keyword evidence="4 8" id="KW-0521">NADP</keyword>
<evidence type="ECO:0000259" key="14">
    <source>
        <dbReference type="Pfam" id="PF00745"/>
    </source>
</evidence>
<dbReference type="AlphaFoldDB" id="A0A222MZ00"/>
<dbReference type="InterPro" id="IPR036291">
    <property type="entry name" value="NAD(P)-bd_dom_sf"/>
</dbReference>
<evidence type="ECO:0000313" key="18">
    <source>
        <dbReference type="Proteomes" id="UP000201169"/>
    </source>
</evidence>
<dbReference type="GO" id="GO:0019353">
    <property type="term" value="P:protoporphyrinogen IX biosynthetic process from glutamate"/>
    <property type="evidence" value="ECO:0007669"/>
    <property type="project" value="TreeGrafter"/>
</dbReference>
<dbReference type="InterPro" id="IPR036453">
    <property type="entry name" value="GluRdtase_dimer_dom_sf"/>
</dbReference>
<feature type="active site" description="Nucleophile" evidence="8 9">
    <location>
        <position position="50"/>
    </location>
</feature>
<dbReference type="SUPFAM" id="SSF69742">
    <property type="entry name" value="Glutamyl tRNA-reductase catalytic, N-terminal domain"/>
    <property type="match status" value="1"/>
</dbReference>
<evidence type="ECO:0000256" key="1">
    <source>
        <dbReference type="ARBA" id="ARBA00005059"/>
    </source>
</evidence>
<comment type="catalytic activity">
    <reaction evidence="7 8 13">
        <text>(S)-4-amino-5-oxopentanoate + tRNA(Glu) + NADP(+) = L-glutamyl-tRNA(Glu) + NADPH + H(+)</text>
        <dbReference type="Rhea" id="RHEA:12344"/>
        <dbReference type="Rhea" id="RHEA-COMP:9663"/>
        <dbReference type="Rhea" id="RHEA-COMP:9680"/>
        <dbReference type="ChEBI" id="CHEBI:15378"/>
        <dbReference type="ChEBI" id="CHEBI:57501"/>
        <dbReference type="ChEBI" id="CHEBI:57783"/>
        <dbReference type="ChEBI" id="CHEBI:58349"/>
        <dbReference type="ChEBI" id="CHEBI:78442"/>
        <dbReference type="ChEBI" id="CHEBI:78520"/>
        <dbReference type="EC" id="1.2.1.70"/>
    </reaction>
</comment>
<comment type="function">
    <text evidence="8">Catalyzes the NADPH-dependent reduction of glutamyl-tRNA(Glu) to glutamate 1-semialdehyde (GSA).</text>
</comment>
<comment type="similarity">
    <text evidence="2 8 13">Belongs to the glutamyl-tRNA reductase family.</text>
</comment>
<dbReference type="InterPro" id="IPR015895">
    <property type="entry name" value="4pyrrol_synth_GluRdtase_N"/>
</dbReference>
<dbReference type="CDD" id="cd05213">
    <property type="entry name" value="NAD_bind_Glutamyl_tRNA_reduct"/>
    <property type="match status" value="1"/>
</dbReference>
<dbReference type="InterPro" id="IPR036343">
    <property type="entry name" value="GluRdtase_N_sf"/>
</dbReference>
<feature type="site" description="Important for activity" evidence="8 12">
    <location>
        <position position="99"/>
    </location>
</feature>
<protein>
    <recommendedName>
        <fullName evidence="3 8">Glutamyl-tRNA reductase</fullName>
        <shortName evidence="8">GluTR</shortName>
        <ecNumber evidence="3 8">1.2.1.70</ecNumber>
    </recommendedName>
</protein>
<dbReference type="InterPro" id="IPR006151">
    <property type="entry name" value="Shikm_DH/Glu-tRNA_Rdtase"/>
</dbReference>
<keyword evidence="18" id="KW-1185">Reference proteome</keyword>
<evidence type="ECO:0000256" key="8">
    <source>
        <dbReference type="HAMAP-Rule" id="MF_00087"/>
    </source>
</evidence>
<dbReference type="Pfam" id="PF00745">
    <property type="entry name" value="GlutR_dimer"/>
    <property type="match status" value="1"/>
</dbReference>
<evidence type="ECO:0000256" key="6">
    <source>
        <dbReference type="ARBA" id="ARBA00023244"/>
    </source>
</evidence>
<evidence type="ECO:0000313" key="17">
    <source>
        <dbReference type="EMBL" id="ASQ30782.1"/>
    </source>
</evidence>
<evidence type="ECO:0000256" key="9">
    <source>
        <dbReference type="PIRSR" id="PIRSR000445-1"/>
    </source>
</evidence>
<name>A0A222MZ00_9BACT</name>
<proteinExistence type="inferred from homology"/>
<dbReference type="Pfam" id="PF01488">
    <property type="entry name" value="Shikimate_DH"/>
    <property type="match status" value="1"/>
</dbReference>
<feature type="binding site" evidence="8 10">
    <location>
        <position position="120"/>
    </location>
    <ligand>
        <name>substrate</name>
    </ligand>
</feature>
<evidence type="ECO:0000256" key="5">
    <source>
        <dbReference type="ARBA" id="ARBA00023002"/>
    </source>
</evidence>
<comment type="miscellaneous">
    <text evidence="8">During catalysis, the active site Cys acts as a nucleophile attacking the alpha-carbonyl group of tRNA-bound glutamate with the formation of a thioester intermediate between enzyme and glutamate, and the concomitant release of tRNA(Glu). The thioester intermediate is finally reduced by direct hydride transfer from NADPH, to form the product GSA.</text>
</comment>
<feature type="domain" description="Quinate/shikimate 5-dehydrogenase/glutamyl-tRNA reductase" evidence="15">
    <location>
        <begin position="174"/>
        <end position="297"/>
    </location>
</feature>
<dbReference type="Gene3D" id="3.40.50.720">
    <property type="entry name" value="NAD(P)-binding Rossmann-like Domain"/>
    <property type="match status" value="1"/>
</dbReference>
<dbReference type="InterPro" id="IPR015896">
    <property type="entry name" value="4pyrrol_synth_GluRdtase_dimer"/>
</dbReference>
<feature type="binding site" evidence="8 10">
    <location>
        <position position="109"/>
    </location>
    <ligand>
        <name>substrate</name>
    </ligand>
</feature>
<evidence type="ECO:0000256" key="10">
    <source>
        <dbReference type="PIRSR" id="PIRSR000445-2"/>
    </source>
</evidence>
<accession>A0A222MZ00</accession>
<dbReference type="Gene3D" id="3.30.460.30">
    <property type="entry name" value="Glutamyl-tRNA reductase, N-terminal domain"/>
    <property type="match status" value="1"/>
</dbReference>
<dbReference type="KEGG" id="cavi:CAV_1155"/>
<reference evidence="17 18" key="1">
    <citation type="submission" date="2017-07" db="EMBL/GenBank/DDBJ databases">
        <title>Analysis of two Campylobacter avium genomes and identification of a novel hippuricase gene.</title>
        <authorList>
            <person name="Miller W.G."/>
            <person name="Chapman M.H."/>
            <person name="Yee E."/>
            <person name="Revez J."/>
            <person name="Bono J.L."/>
            <person name="Rossi M."/>
        </authorList>
    </citation>
    <scope>NUCLEOTIDE SEQUENCE [LARGE SCALE GENOMIC DNA]</scope>
    <source>
        <strain evidence="17 18">LMG 24591</strain>
    </source>
</reference>
<evidence type="ECO:0000256" key="2">
    <source>
        <dbReference type="ARBA" id="ARBA00005916"/>
    </source>
</evidence>
<feature type="binding site" evidence="8 10">
    <location>
        <begin position="114"/>
        <end position="116"/>
    </location>
    <ligand>
        <name>substrate</name>
    </ligand>
</feature>
<organism evidence="17 18">
    <name type="scientific">Campylobacter avium LMG 24591</name>
    <dbReference type="NCBI Taxonomy" id="522484"/>
    <lineage>
        <taxon>Bacteria</taxon>
        <taxon>Pseudomonadati</taxon>
        <taxon>Campylobacterota</taxon>
        <taxon>Epsilonproteobacteria</taxon>
        <taxon>Campylobacterales</taxon>
        <taxon>Campylobacteraceae</taxon>
        <taxon>Campylobacter</taxon>
    </lineage>
</organism>
<dbReference type="GO" id="GO:0008883">
    <property type="term" value="F:glutamyl-tRNA reductase activity"/>
    <property type="evidence" value="ECO:0007669"/>
    <property type="project" value="UniProtKB-UniRule"/>
</dbReference>
<dbReference type="SUPFAM" id="SSF69075">
    <property type="entry name" value="Glutamyl tRNA-reductase dimerization domain"/>
    <property type="match status" value="1"/>
</dbReference>
<dbReference type="Proteomes" id="UP000201169">
    <property type="component" value="Chromosome"/>
</dbReference>
<sequence>MHYVCVSWTHKNTDIALREKLSLLEFSQKKLLQSLLLEKNILECMLLSTCNRVELFLYSIDPSLACKQVVKSMSKLCEINEANLSQRADFFEDSSAIHHLFSVASSLDSLVVGETQIAGQLKESFSFAIENNFCAKNLSRALHFAFKCGAKIRTQTEISKNPVSVASVAITKAKDLANLEGKDVLVLGAGQMSELLCKHLLGTKADITVLSRNYEKSKNLALALGVKNEDISKLKELVNSCEFIFCATSSKDPVITDELLEEVEFKRYFFDIAVPRDVDIKENDKVKVFVVDDLKDVVKKNLALRESEAHNAYAIIGKMTVEFFRYLDDLELNPIIKDLRLIAKDCAQKELKKAIKKGYLKNSDKEEARKLIHQVFKAFLHTPTMKLKHLEGKVQSDTVANAMRYIFALDEKAQGLDEYKCEYAVENKNEI</sequence>
<feature type="domain" description="Tetrapyrrole biosynthesis glutamyl-tRNA reductase dimerisation" evidence="14">
    <location>
        <begin position="312"/>
        <end position="409"/>
    </location>
</feature>
<feature type="binding site" evidence="8 10">
    <location>
        <begin position="49"/>
        <end position="52"/>
    </location>
    <ligand>
        <name>substrate</name>
    </ligand>
</feature>
<evidence type="ECO:0000256" key="7">
    <source>
        <dbReference type="ARBA" id="ARBA00047464"/>
    </source>
</evidence>
<feature type="binding site" evidence="8 11">
    <location>
        <begin position="188"/>
        <end position="193"/>
    </location>
    <ligand>
        <name>NADP(+)</name>
        <dbReference type="ChEBI" id="CHEBI:58349"/>
    </ligand>
</feature>
<dbReference type="PANTHER" id="PTHR43013">
    <property type="entry name" value="GLUTAMYL-TRNA REDUCTASE"/>
    <property type="match status" value="1"/>
</dbReference>
<keyword evidence="6 8" id="KW-0627">Porphyrin biosynthesis</keyword>
<dbReference type="UniPathway" id="UPA00251">
    <property type="reaction ID" value="UER00316"/>
</dbReference>
<dbReference type="OrthoDB" id="110209at2"/>
<keyword evidence="5 8" id="KW-0560">Oxidoreductase</keyword>
<gene>
    <name evidence="8 17" type="primary">hemA</name>
    <name evidence="17" type="ORF">CAV_1155</name>
</gene>
<dbReference type="NCBIfam" id="TIGR01035">
    <property type="entry name" value="hemA"/>
    <property type="match status" value="1"/>
</dbReference>
<dbReference type="InterPro" id="IPR000343">
    <property type="entry name" value="4pyrrol_synth_GluRdtase"/>
</dbReference>
<dbReference type="RefSeq" id="WP_094325588.1">
    <property type="nucleotide sequence ID" value="NZ_CP022347.1"/>
</dbReference>
<dbReference type="PROSITE" id="PS00747">
    <property type="entry name" value="GLUTR"/>
    <property type="match status" value="1"/>
</dbReference>
<evidence type="ECO:0000256" key="11">
    <source>
        <dbReference type="PIRSR" id="PIRSR000445-3"/>
    </source>
</evidence>
<dbReference type="HAMAP" id="MF_00087">
    <property type="entry name" value="Glu_tRNA_reductase"/>
    <property type="match status" value="1"/>
</dbReference>
<evidence type="ECO:0000256" key="13">
    <source>
        <dbReference type="RuleBase" id="RU000584"/>
    </source>
</evidence>
<comment type="domain">
    <text evidence="8">Possesses an unusual extended V-shaped dimeric structure with each monomer consisting of three distinct domains arranged along a curved 'spinal' alpha-helix. The N-terminal catalytic domain specifically recognizes the glutamate moiety of the substrate. The second domain is the NADPH-binding domain, and the third C-terminal domain is responsible for dimerization.</text>
</comment>
<evidence type="ECO:0000259" key="16">
    <source>
        <dbReference type="Pfam" id="PF05201"/>
    </source>
</evidence>
<dbReference type="SUPFAM" id="SSF51735">
    <property type="entry name" value="NAD(P)-binding Rossmann-fold domains"/>
    <property type="match status" value="1"/>
</dbReference>
<dbReference type="FunFam" id="3.30.460.30:FF:000001">
    <property type="entry name" value="Glutamyl-tRNA reductase"/>
    <property type="match status" value="1"/>
</dbReference>
<dbReference type="PIRSF" id="PIRSF000445">
    <property type="entry name" value="4pyrrol_synth_GluRdtase"/>
    <property type="match status" value="1"/>
</dbReference>
<evidence type="ECO:0000259" key="15">
    <source>
        <dbReference type="Pfam" id="PF01488"/>
    </source>
</evidence>
<evidence type="ECO:0000256" key="3">
    <source>
        <dbReference type="ARBA" id="ARBA00012970"/>
    </source>
</evidence>
<evidence type="ECO:0000256" key="12">
    <source>
        <dbReference type="PIRSR" id="PIRSR000445-4"/>
    </source>
</evidence>